<sequence>MPKHKEYVVTLISPGLIVDALHYGPSCHSWWISRPSEKCENLIFLHPIRLNMKTLVTLKGQDFIIEVVKIFSNYGQIPGYICKCDGIQGELCESLTAAVNSVYKKIFHTNAKYSGPAVMGFDIPVISEVLLKDLPFRAFIFSLGKLNIWVLGIGKSNKNEWNFAGTGYKTSFIYIYQKQRCVFVQELEDDCQVTD</sequence>
<gene>
    <name evidence="1" type="ORF">RhiirA5_408394</name>
</gene>
<comment type="caution">
    <text evidence="1">The sequence shown here is derived from an EMBL/GenBank/DDBJ whole genome shotgun (WGS) entry which is preliminary data.</text>
</comment>
<accession>A0A2N0Q857</accession>
<dbReference type="VEuPathDB" id="FungiDB:FUN_010405"/>
<dbReference type="Proteomes" id="UP000232722">
    <property type="component" value="Unassembled WGS sequence"/>
</dbReference>
<reference evidence="1 2" key="1">
    <citation type="submission" date="2016-04" db="EMBL/GenBank/DDBJ databases">
        <title>Genome analyses suggest a sexual origin of heterokaryosis in a supposedly ancient asexual fungus.</title>
        <authorList>
            <person name="Ropars J."/>
            <person name="Sedzielewska K."/>
            <person name="Noel J."/>
            <person name="Charron P."/>
            <person name="Farinelli L."/>
            <person name="Marton T."/>
            <person name="Kruger M."/>
            <person name="Pelin A."/>
            <person name="Brachmann A."/>
            <person name="Corradi N."/>
        </authorList>
    </citation>
    <scope>NUCLEOTIDE SEQUENCE [LARGE SCALE GENOMIC DNA]</scope>
    <source>
        <strain evidence="1 2">A5</strain>
    </source>
</reference>
<dbReference type="EMBL" id="LLXJ01000096">
    <property type="protein sequence ID" value="PKC15243.1"/>
    <property type="molecule type" value="Genomic_DNA"/>
</dbReference>
<reference evidence="1 2" key="2">
    <citation type="submission" date="2017-09" db="EMBL/GenBank/DDBJ databases">
        <title>Extensive intraspecific genome diversity in a model arbuscular mycorrhizal fungus.</title>
        <authorList>
            <person name="Chen E.C."/>
            <person name="Morin E."/>
            <person name="Beaudet D."/>
            <person name="Noel J."/>
            <person name="Ndikumana S."/>
            <person name="Charron P."/>
            <person name="St-Onge C."/>
            <person name="Giorgi J."/>
            <person name="Grigoriev I.V."/>
            <person name="Roux C."/>
            <person name="Martin F.M."/>
            <person name="Corradi N."/>
        </authorList>
    </citation>
    <scope>NUCLEOTIDE SEQUENCE [LARGE SCALE GENOMIC DNA]</scope>
    <source>
        <strain evidence="1 2">A5</strain>
    </source>
</reference>
<dbReference type="AlphaFoldDB" id="A0A2N0Q857"/>
<evidence type="ECO:0000313" key="1">
    <source>
        <dbReference type="EMBL" id="PKC15243.1"/>
    </source>
</evidence>
<dbReference type="VEuPathDB" id="FungiDB:RhiirFUN_005845"/>
<proteinExistence type="predicted"/>
<evidence type="ECO:0000313" key="2">
    <source>
        <dbReference type="Proteomes" id="UP000232722"/>
    </source>
</evidence>
<protein>
    <submittedName>
        <fullName evidence="1">Uncharacterized protein</fullName>
    </submittedName>
</protein>
<organism evidence="1 2">
    <name type="scientific">Rhizophagus irregularis</name>
    <dbReference type="NCBI Taxonomy" id="588596"/>
    <lineage>
        <taxon>Eukaryota</taxon>
        <taxon>Fungi</taxon>
        <taxon>Fungi incertae sedis</taxon>
        <taxon>Mucoromycota</taxon>
        <taxon>Glomeromycotina</taxon>
        <taxon>Glomeromycetes</taxon>
        <taxon>Glomerales</taxon>
        <taxon>Glomeraceae</taxon>
        <taxon>Rhizophagus</taxon>
    </lineage>
</organism>
<name>A0A2N0Q857_9GLOM</name>
<dbReference type="VEuPathDB" id="FungiDB:RhiirA1_407034"/>